<feature type="modified residue" description="N6-(pyridoxal phosphate)lysine" evidence="8">
    <location>
        <position position="254"/>
    </location>
</feature>
<comment type="cofactor">
    <cofactor evidence="2 8">
        <name>pyridoxal 5'-phosphate</name>
        <dbReference type="ChEBI" id="CHEBI:597326"/>
    </cofactor>
</comment>
<keyword evidence="5 8" id="KW-0663">Pyridoxal phosphate</keyword>
<reference evidence="9 10" key="1">
    <citation type="submission" date="2018-12" db="EMBL/GenBank/DDBJ databases">
        <title>The complete genome of the methanogenic archaea of the candidate phylum Verstraetearchaeota, obtained from the metagenome of underground thermal water.</title>
        <authorList>
            <person name="Kadnikov V.V."/>
            <person name="Mardanov A.V."/>
            <person name="Beletsky A.V."/>
            <person name="Karnachuk O.V."/>
            <person name="Ravin N.V."/>
        </authorList>
    </citation>
    <scope>NUCLEOTIDE SEQUENCE [LARGE SCALE GENOMIC DNA]</scope>
    <source>
        <strain evidence="9">Ch88</strain>
    </source>
</reference>
<dbReference type="AlphaFoldDB" id="A0A3S4UHX6"/>
<dbReference type="PANTHER" id="PTHR43713:SF3">
    <property type="entry name" value="GLUTAMATE-1-SEMIALDEHYDE 2,1-AMINOMUTASE 1, CHLOROPLASTIC-RELATED"/>
    <property type="match status" value="1"/>
</dbReference>
<dbReference type="InterPro" id="IPR015421">
    <property type="entry name" value="PyrdxlP-dep_Trfase_major"/>
</dbReference>
<keyword evidence="6 8" id="KW-0413">Isomerase</keyword>
<dbReference type="GO" id="GO:0008483">
    <property type="term" value="F:transaminase activity"/>
    <property type="evidence" value="ECO:0007669"/>
    <property type="project" value="InterPro"/>
</dbReference>
<comment type="caution">
    <text evidence="9">The sequence shown here is derived from an EMBL/GenBank/DDBJ whole genome shotgun (WGS) entry which is preliminary data.</text>
</comment>
<evidence type="ECO:0000256" key="2">
    <source>
        <dbReference type="ARBA" id="ARBA00001933"/>
    </source>
</evidence>
<dbReference type="EC" id="5.4.3.8" evidence="8"/>
<dbReference type="PANTHER" id="PTHR43713">
    <property type="entry name" value="GLUTAMATE-1-SEMIALDEHYDE 2,1-AMINOMUTASE"/>
    <property type="match status" value="1"/>
</dbReference>
<evidence type="ECO:0000256" key="5">
    <source>
        <dbReference type="ARBA" id="ARBA00022898"/>
    </source>
</evidence>
<gene>
    <name evidence="8" type="primary">hemL</name>
    <name evidence="9" type="ORF">Metus_0175</name>
</gene>
<comment type="pathway">
    <text evidence="3">Porphyrin-containing compound metabolism; protoporphyrin-IX biosynthesis; 5-aminolevulinate from L-glutamyl-tRNA(Glu): step 2/2.</text>
</comment>
<dbReference type="Gene3D" id="3.40.640.10">
    <property type="entry name" value="Type I PLP-dependent aspartate aminotransferase-like (Major domain)"/>
    <property type="match status" value="1"/>
</dbReference>
<comment type="catalytic activity">
    <reaction evidence="1 8">
        <text>(S)-4-amino-5-oxopentanoate = 5-aminolevulinate</text>
        <dbReference type="Rhea" id="RHEA:14265"/>
        <dbReference type="ChEBI" id="CHEBI:57501"/>
        <dbReference type="ChEBI" id="CHEBI:356416"/>
        <dbReference type="EC" id="5.4.3.8"/>
    </reaction>
</comment>
<evidence type="ECO:0000256" key="6">
    <source>
        <dbReference type="ARBA" id="ARBA00023235"/>
    </source>
</evidence>
<dbReference type="CDD" id="cd00610">
    <property type="entry name" value="OAT_like"/>
    <property type="match status" value="1"/>
</dbReference>
<dbReference type="Pfam" id="PF00202">
    <property type="entry name" value="Aminotran_3"/>
    <property type="match status" value="1"/>
</dbReference>
<protein>
    <recommendedName>
        <fullName evidence="8">Glutamate-1-semialdehyde 2,1-aminomutase</fullName>
        <shortName evidence="8">GSA</shortName>
        <ecNumber evidence="8">5.4.3.8</ecNumber>
    </recommendedName>
    <alternativeName>
        <fullName evidence="8">Glutamate-1-semialdehyde aminotransferase</fullName>
        <shortName evidence="8">GSA-AT</shortName>
    </alternativeName>
</protein>
<evidence type="ECO:0000256" key="7">
    <source>
        <dbReference type="ARBA" id="ARBA00023244"/>
    </source>
</evidence>
<dbReference type="GO" id="GO:0006782">
    <property type="term" value="P:protoporphyrinogen IX biosynthetic process"/>
    <property type="evidence" value="ECO:0007669"/>
    <property type="project" value="UniProtKB-UniRule"/>
</dbReference>
<organism evidence="9 10">
    <name type="scientific">Methanosuratincola subterraneus</name>
    <dbReference type="NCBI Taxonomy" id="2593994"/>
    <lineage>
        <taxon>Archaea</taxon>
        <taxon>Thermoproteota</taxon>
        <taxon>Methanosuratincolia</taxon>
        <taxon>Candidatus Methanomethylicales</taxon>
        <taxon>Candidatus Methanomethylicaceae</taxon>
        <taxon>Candidatus Methanosuratincola (ex Vanwonterghem et al. 2016)</taxon>
    </lineage>
</organism>
<keyword evidence="7 8" id="KW-0627">Porphyrin biosynthesis</keyword>
<evidence type="ECO:0000256" key="1">
    <source>
        <dbReference type="ARBA" id="ARBA00001579"/>
    </source>
</evidence>
<dbReference type="GO" id="GO:0042286">
    <property type="term" value="F:glutamate-1-semialdehyde 2,1-aminomutase activity"/>
    <property type="evidence" value="ECO:0007669"/>
    <property type="project" value="UniProtKB-UniRule"/>
</dbReference>
<evidence type="ECO:0000256" key="3">
    <source>
        <dbReference type="ARBA" id="ARBA00004819"/>
    </source>
</evidence>
<dbReference type="InterPro" id="IPR049704">
    <property type="entry name" value="Aminotrans_3_PPA_site"/>
</dbReference>
<dbReference type="NCBIfam" id="NF000818">
    <property type="entry name" value="PRK00062.1"/>
    <property type="match status" value="1"/>
</dbReference>
<dbReference type="InterPro" id="IPR005814">
    <property type="entry name" value="Aminotrans_3"/>
</dbReference>
<comment type="subcellular location">
    <subcellularLocation>
        <location evidence="8">Cytoplasm</location>
    </subcellularLocation>
</comment>
<dbReference type="InterPro" id="IPR015422">
    <property type="entry name" value="PyrdxlP-dep_Trfase_small"/>
</dbReference>
<dbReference type="HAMAP" id="MF_00375">
    <property type="entry name" value="HemL_aminotrans_3"/>
    <property type="match status" value="1"/>
</dbReference>
<dbReference type="UniPathway" id="UPA00251">
    <property type="reaction ID" value="UER00317"/>
</dbReference>
<dbReference type="EMBL" id="RXGA01000001">
    <property type="protein sequence ID" value="RWX74150.1"/>
    <property type="molecule type" value="Genomic_DNA"/>
</dbReference>
<dbReference type="Proteomes" id="UP000288215">
    <property type="component" value="Unassembled WGS sequence"/>
</dbReference>
<name>A0A3S4UHX6_METS7</name>
<accession>A0A3S4UHX6</accession>
<dbReference type="InterPro" id="IPR015424">
    <property type="entry name" value="PyrdxlP-dep_Trfase"/>
</dbReference>
<sequence length="420" mass="44685">MKSETLFRRATSVMPGGVDSPVRRFAPFPFFTSRAKGSRIFTEDGKSLIDYCLAYGPLIFGHAPGFLAEAVARQVQEGSVYGTPHHAEVELAEEVVRSVPSISMVRFVNSGGEAAMSAIRLARAFTKRSRIIKFDGCYHGAVDPLLVDGIGPERRALSEGITEAVVGETAVIPFNDISSLDMINEDVAGVIVEPVMGNVGLVIPEEGFLRELRKACTAAGAVLIFDEVITGFRLAKGGAQQLFGVFPDLTTLGKVLGGGFPVGAFGGRKEIMELVAPQGKVYNAGTFNGNPVTMVAGLSVLRMLDGNVYSSLSKKTDGLCSGIGDILEDEGFDFRINKLGSIFTVFLTDQPVKDKASAKRARSGLFSQLHSALLENGVYFPPSQFECCFLSAAHSVDDISATLDALSKSVKAIKSGGTLP</sequence>
<evidence type="ECO:0000313" key="10">
    <source>
        <dbReference type="Proteomes" id="UP000288215"/>
    </source>
</evidence>
<comment type="similarity">
    <text evidence="4 8">Belongs to the class-III pyridoxal-phosphate-dependent aminotransferase family. HemL subfamily.</text>
</comment>
<proteinExistence type="inferred from homology"/>
<evidence type="ECO:0000256" key="4">
    <source>
        <dbReference type="ARBA" id="ARBA00008981"/>
    </source>
</evidence>
<dbReference type="InterPro" id="IPR004639">
    <property type="entry name" value="4pyrrol_synth_GluAld_NH2Trfase"/>
</dbReference>
<keyword evidence="8" id="KW-0963">Cytoplasm</keyword>
<dbReference type="Gene3D" id="3.90.1150.10">
    <property type="entry name" value="Aspartate Aminotransferase, domain 1"/>
    <property type="match status" value="1"/>
</dbReference>
<dbReference type="GO" id="GO:0030170">
    <property type="term" value="F:pyridoxal phosphate binding"/>
    <property type="evidence" value="ECO:0007669"/>
    <property type="project" value="InterPro"/>
</dbReference>
<dbReference type="FunFam" id="3.40.640.10:FF:000021">
    <property type="entry name" value="Glutamate-1-semialdehyde 2,1-aminomutase"/>
    <property type="match status" value="1"/>
</dbReference>
<evidence type="ECO:0000313" key="9">
    <source>
        <dbReference type="EMBL" id="RWX74150.1"/>
    </source>
</evidence>
<dbReference type="GO" id="GO:0005737">
    <property type="term" value="C:cytoplasm"/>
    <property type="evidence" value="ECO:0007669"/>
    <property type="project" value="UniProtKB-SubCell"/>
</dbReference>
<dbReference type="PROSITE" id="PS00600">
    <property type="entry name" value="AA_TRANSFER_CLASS_3"/>
    <property type="match status" value="1"/>
</dbReference>
<dbReference type="SUPFAM" id="SSF53383">
    <property type="entry name" value="PLP-dependent transferases"/>
    <property type="match status" value="1"/>
</dbReference>
<evidence type="ECO:0000256" key="8">
    <source>
        <dbReference type="HAMAP-Rule" id="MF_00375"/>
    </source>
</evidence>